<name>A0A4D6M9L2_VIGUN</name>
<feature type="transmembrane region" description="Helical" evidence="1">
    <location>
        <begin position="58"/>
        <end position="82"/>
    </location>
</feature>
<dbReference type="Proteomes" id="UP000501690">
    <property type="component" value="Linkage Group LG6"/>
</dbReference>
<feature type="signal peptide" evidence="2">
    <location>
        <begin position="1"/>
        <end position="19"/>
    </location>
</feature>
<gene>
    <name evidence="3" type="ORF">DEO72_LG6g1218</name>
</gene>
<evidence type="ECO:0000313" key="3">
    <source>
        <dbReference type="EMBL" id="QCD96514.1"/>
    </source>
</evidence>
<keyword evidence="2" id="KW-0732">Signal</keyword>
<organism evidence="3 4">
    <name type="scientific">Vigna unguiculata</name>
    <name type="common">Cowpea</name>
    <dbReference type="NCBI Taxonomy" id="3917"/>
    <lineage>
        <taxon>Eukaryota</taxon>
        <taxon>Viridiplantae</taxon>
        <taxon>Streptophyta</taxon>
        <taxon>Embryophyta</taxon>
        <taxon>Tracheophyta</taxon>
        <taxon>Spermatophyta</taxon>
        <taxon>Magnoliopsida</taxon>
        <taxon>eudicotyledons</taxon>
        <taxon>Gunneridae</taxon>
        <taxon>Pentapetalae</taxon>
        <taxon>rosids</taxon>
        <taxon>fabids</taxon>
        <taxon>Fabales</taxon>
        <taxon>Fabaceae</taxon>
        <taxon>Papilionoideae</taxon>
        <taxon>50 kb inversion clade</taxon>
        <taxon>NPAAA clade</taxon>
        <taxon>indigoferoid/millettioid clade</taxon>
        <taxon>Phaseoleae</taxon>
        <taxon>Vigna</taxon>
    </lineage>
</organism>
<evidence type="ECO:0000256" key="2">
    <source>
        <dbReference type="SAM" id="SignalP"/>
    </source>
</evidence>
<keyword evidence="1" id="KW-0472">Membrane</keyword>
<evidence type="ECO:0000256" key="1">
    <source>
        <dbReference type="SAM" id="Phobius"/>
    </source>
</evidence>
<keyword evidence="1" id="KW-1133">Transmembrane helix</keyword>
<dbReference type="AlphaFoldDB" id="A0A4D6M9L2"/>
<keyword evidence="1" id="KW-0812">Transmembrane</keyword>
<keyword evidence="4" id="KW-1185">Reference proteome</keyword>
<evidence type="ECO:0000313" key="4">
    <source>
        <dbReference type="Proteomes" id="UP000501690"/>
    </source>
</evidence>
<reference evidence="3 4" key="1">
    <citation type="submission" date="2019-04" db="EMBL/GenBank/DDBJ databases">
        <title>An improved genome assembly and genetic linkage map for asparagus bean, Vigna unguiculata ssp. sesquipedialis.</title>
        <authorList>
            <person name="Xia Q."/>
            <person name="Zhang R."/>
            <person name="Dong Y."/>
        </authorList>
    </citation>
    <scope>NUCLEOTIDE SEQUENCE [LARGE SCALE GENOMIC DNA]</scope>
    <source>
        <tissue evidence="3">Leaf</tissue>
    </source>
</reference>
<accession>A0A4D6M9L2</accession>
<feature type="chain" id="PRO_5020030824" description="Secreted protein" evidence="2">
    <location>
        <begin position="20"/>
        <end position="153"/>
    </location>
</feature>
<dbReference type="EMBL" id="CP039350">
    <property type="protein sequence ID" value="QCD96514.1"/>
    <property type="molecule type" value="Genomic_DNA"/>
</dbReference>
<sequence length="153" mass="16256">MAQWCVAVALPLLLQCELADGCCRELNTQKNSAWPWLQGVWRRCSGGEDDSDSMGLSLVMVACSSSFAMVAMASVAVLRLVLAYGYAEKMMVADLVRWLALCTHGSRSPLCDGSVLQEGGEKMEVVDGGRSVVATVTGASPSWWLATIVGHGG</sequence>
<protein>
    <recommendedName>
        <fullName evidence="5">Secreted protein</fullName>
    </recommendedName>
</protein>
<evidence type="ECO:0008006" key="5">
    <source>
        <dbReference type="Google" id="ProtNLM"/>
    </source>
</evidence>
<proteinExistence type="predicted"/>